<dbReference type="Gene3D" id="2.30.29.30">
    <property type="entry name" value="Pleckstrin-homology domain (PH domain)/Phosphotyrosine-binding domain (PTB)"/>
    <property type="match status" value="1"/>
</dbReference>
<dbReference type="InterPro" id="IPR011993">
    <property type="entry name" value="PH-like_dom_sf"/>
</dbReference>
<evidence type="ECO:0000256" key="2">
    <source>
        <dbReference type="SAM" id="Phobius"/>
    </source>
</evidence>
<dbReference type="Proteomes" id="UP001642483">
    <property type="component" value="Unassembled WGS sequence"/>
</dbReference>
<dbReference type="CDD" id="cd10574">
    <property type="entry name" value="EVH1_SPRED-like"/>
    <property type="match status" value="1"/>
</dbReference>
<feature type="compositionally biased region" description="Basic and acidic residues" evidence="1">
    <location>
        <begin position="314"/>
        <end position="325"/>
    </location>
</feature>
<accession>A0ABP0FNB9</accession>
<feature type="compositionally biased region" description="Polar residues" evidence="1">
    <location>
        <begin position="192"/>
        <end position="205"/>
    </location>
</feature>
<proteinExistence type="predicted"/>
<protein>
    <recommendedName>
        <fullName evidence="3">WH1 domain-containing protein</fullName>
    </recommendedName>
</protein>
<dbReference type="EMBL" id="CAWYQH010000068">
    <property type="protein sequence ID" value="CAK8679999.1"/>
    <property type="molecule type" value="Genomic_DNA"/>
</dbReference>
<dbReference type="InterPro" id="IPR041937">
    <property type="entry name" value="SPRE_EVH1"/>
</dbReference>
<feature type="compositionally biased region" description="Polar residues" evidence="1">
    <location>
        <begin position="226"/>
        <end position="240"/>
    </location>
</feature>
<keyword evidence="2" id="KW-0472">Membrane</keyword>
<dbReference type="Pfam" id="PF05210">
    <property type="entry name" value="Sprouty"/>
    <property type="match status" value="1"/>
</dbReference>
<dbReference type="InterPro" id="IPR007875">
    <property type="entry name" value="Sprouty"/>
</dbReference>
<feature type="compositionally biased region" description="Polar residues" evidence="1">
    <location>
        <begin position="143"/>
        <end position="174"/>
    </location>
</feature>
<keyword evidence="2" id="KW-1133">Transmembrane helix</keyword>
<dbReference type="InterPro" id="IPR000697">
    <property type="entry name" value="WH1/EVH1_dom"/>
</dbReference>
<feature type="region of interest" description="Disordered" evidence="1">
    <location>
        <begin position="124"/>
        <end position="328"/>
    </location>
</feature>
<feature type="transmembrane region" description="Helical" evidence="2">
    <location>
        <begin position="519"/>
        <end position="538"/>
    </location>
</feature>
<reference evidence="4 5" key="1">
    <citation type="submission" date="2024-02" db="EMBL/GenBank/DDBJ databases">
        <authorList>
            <person name="Daric V."/>
            <person name="Darras S."/>
        </authorList>
    </citation>
    <scope>NUCLEOTIDE SEQUENCE [LARGE SCALE GENOMIC DNA]</scope>
</reference>
<feature type="compositionally biased region" description="Basic and acidic residues" evidence="1">
    <location>
        <begin position="259"/>
        <end position="271"/>
    </location>
</feature>
<name>A0ABP0FNB9_CLALP</name>
<evidence type="ECO:0000256" key="1">
    <source>
        <dbReference type="SAM" id="MobiDB-lite"/>
    </source>
</evidence>
<dbReference type="PROSITE" id="PS51227">
    <property type="entry name" value="SPR"/>
    <property type="match status" value="1"/>
</dbReference>
<dbReference type="SUPFAM" id="SSF50729">
    <property type="entry name" value="PH domain-like"/>
    <property type="match status" value="1"/>
</dbReference>
<dbReference type="PANTHER" id="PTHR11202">
    <property type="entry name" value="SPROUTY-RELATED, EVH1 DOMAIN-CONTAINING PROTEIN FAMILY MEMBER"/>
    <property type="match status" value="1"/>
</dbReference>
<organism evidence="4 5">
    <name type="scientific">Clavelina lepadiformis</name>
    <name type="common">Light-bulb sea squirt</name>
    <name type="synonym">Ascidia lepadiformis</name>
    <dbReference type="NCBI Taxonomy" id="159417"/>
    <lineage>
        <taxon>Eukaryota</taxon>
        <taxon>Metazoa</taxon>
        <taxon>Chordata</taxon>
        <taxon>Tunicata</taxon>
        <taxon>Ascidiacea</taxon>
        <taxon>Aplousobranchia</taxon>
        <taxon>Clavelinidae</taxon>
        <taxon>Clavelina</taxon>
    </lineage>
</organism>
<dbReference type="Pfam" id="PF00568">
    <property type="entry name" value="WH1"/>
    <property type="match status" value="1"/>
</dbReference>
<dbReference type="SMART" id="SM00461">
    <property type="entry name" value="WH1"/>
    <property type="match status" value="1"/>
</dbReference>
<evidence type="ECO:0000313" key="4">
    <source>
        <dbReference type="EMBL" id="CAK8679999.1"/>
    </source>
</evidence>
<comment type="caution">
    <text evidence="4">The sequence shown here is derived from an EMBL/GenBank/DDBJ whole genome shotgun (WGS) entry which is preliminary data.</text>
</comment>
<feature type="compositionally biased region" description="Basic residues" evidence="1">
    <location>
        <begin position="293"/>
        <end position="311"/>
    </location>
</feature>
<feature type="compositionally biased region" description="Low complexity" evidence="1">
    <location>
        <begin position="125"/>
        <end position="135"/>
    </location>
</feature>
<keyword evidence="5" id="KW-1185">Reference proteome</keyword>
<sequence length="572" mass="64569">MESRGNEARIEWNEHPIVRVEATVMARGELGWTPYLGAGHSKVAIYESTVRTHYRIYGYKIHDRKVTLDSLIPPRMLFVKASDIFHHWTIGDQRMGLAFHGTVDARSFDRGIRVALENLEKAYQGTSSGSSTCSRTSDEPHSASPTSNHSFSLPSSDDTSRTKPQPSSMTSSLRQPVPRQITTLKLPRSTAPFRQQTLSASSSWQRPAPPRVQRRHSSSVPGHAQRNLSVTSPPIGQTTPRDYPRSPVTCTPPSTPELPVKDLDDHMKESPKTQPPTLIESDAPVDVFSSSAQRRHRHRHHRHQSRSRKTKTPNLDHLERQRDLQPTKPNSYVQFASARSSAWRSGSGVPMNEISVRPNDELCVKYHTSRYASQRIVPGGMYDCRYQGLKTNDDFHSDFYPKPPYHTSPSFSSYSDPSGVLKKKTLLIDHGKNGKYKEDLAERTRCRHCQTMFNIDRNRPGDCPDAPPDSGQTCIERASCLCLAHSVLYNCFRDSEGNYEHEPCSCSRHYNGRSSRRKWFVLAALSVLVPCLCLYPVLKSCHKCGVACHYCGGRHEPLPVNRNSPNHPSKRR</sequence>
<dbReference type="PROSITE" id="PS50229">
    <property type="entry name" value="WH1"/>
    <property type="match status" value="1"/>
</dbReference>
<evidence type="ECO:0000313" key="5">
    <source>
        <dbReference type="Proteomes" id="UP001642483"/>
    </source>
</evidence>
<gene>
    <name evidence="4" type="ORF">CVLEPA_LOCUS10234</name>
</gene>
<evidence type="ECO:0000259" key="3">
    <source>
        <dbReference type="PROSITE" id="PS50229"/>
    </source>
</evidence>
<keyword evidence="2" id="KW-0812">Transmembrane</keyword>
<dbReference type="PANTHER" id="PTHR11202:SF3">
    <property type="entry name" value="SPROUTY-RELATED PROTEIN WITH EVH-1 DOMAIN, ISOFORM C"/>
    <property type="match status" value="1"/>
</dbReference>
<feature type="domain" description="WH1" evidence="3">
    <location>
        <begin position="9"/>
        <end position="119"/>
    </location>
</feature>